<accession>A0A1H8WUC1</accession>
<evidence type="ECO:0000313" key="2">
    <source>
        <dbReference type="EMBL" id="SEP31256.1"/>
    </source>
</evidence>
<evidence type="ECO:0000313" key="3">
    <source>
        <dbReference type="Proteomes" id="UP000199126"/>
    </source>
</evidence>
<proteinExistence type="predicted"/>
<protein>
    <submittedName>
        <fullName evidence="2">Uncharacterized protein</fullName>
    </submittedName>
</protein>
<feature type="transmembrane region" description="Helical" evidence="1">
    <location>
        <begin position="38"/>
        <end position="71"/>
    </location>
</feature>
<keyword evidence="1" id="KW-1133">Transmembrane helix</keyword>
<name>A0A1H8WUC1_9EURY</name>
<sequence>MYTQDDIAGKTGNLPFTPLFTAVSHQVVFFEEQRFRQWWLWVLLGIVGLVTVVGSGPLGMALTGAVGGFMWSLRLVIEVRDDGLYIRFAPLHRSFRRVPWPAIESVEATTYRPLREYGGWGIRWRLGAIAYNVRGSRGVFLTRPDDRDLLVGSQRSDELATAIRETMSEATRRE</sequence>
<dbReference type="Proteomes" id="UP000199126">
    <property type="component" value="Unassembled WGS sequence"/>
</dbReference>
<keyword evidence="3" id="KW-1185">Reference proteome</keyword>
<organism evidence="2 3">
    <name type="scientific">Halogranum amylolyticum</name>
    <dbReference type="NCBI Taxonomy" id="660520"/>
    <lineage>
        <taxon>Archaea</taxon>
        <taxon>Methanobacteriati</taxon>
        <taxon>Methanobacteriota</taxon>
        <taxon>Stenosarchaea group</taxon>
        <taxon>Halobacteria</taxon>
        <taxon>Halobacteriales</taxon>
        <taxon>Haloferacaceae</taxon>
    </lineage>
</organism>
<gene>
    <name evidence="2" type="ORF">SAMN04487948_1443</name>
</gene>
<keyword evidence="1" id="KW-0812">Transmembrane</keyword>
<keyword evidence="1" id="KW-0472">Membrane</keyword>
<dbReference type="AlphaFoldDB" id="A0A1H8WUC1"/>
<dbReference type="EMBL" id="FODV01000044">
    <property type="protein sequence ID" value="SEP31256.1"/>
    <property type="molecule type" value="Genomic_DNA"/>
</dbReference>
<evidence type="ECO:0000256" key="1">
    <source>
        <dbReference type="SAM" id="Phobius"/>
    </source>
</evidence>
<reference evidence="3" key="1">
    <citation type="submission" date="2016-10" db="EMBL/GenBank/DDBJ databases">
        <authorList>
            <person name="Varghese N."/>
            <person name="Submissions S."/>
        </authorList>
    </citation>
    <scope>NUCLEOTIDE SEQUENCE [LARGE SCALE GENOMIC DNA]</scope>
    <source>
        <strain evidence="3">CGMCC 1.10121</strain>
    </source>
</reference>